<feature type="transmembrane region" description="Helical" evidence="1">
    <location>
        <begin position="46"/>
        <end position="67"/>
    </location>
</feature>
<keyword evidence="1" id="KW-0812">Transmembrane</keyword>
<dbReference type="EMBL" id="SLXK01000019">
    <property type="protein sequence ID" value="TCP26596.1"/>
    <property type="molecule type" value="Genomic_DNA"/>
</dbReference>
<evidence type="ECO:0000313" key="2">
    <source>
        <dbReference type="EMBL" id="TCP26596.1"/>
    </source>
</evidence>
<gene>
    <name evidence="2" type="ORF">EV207_11927</name>
</gene>
<keyword evidence="1" id="KW-0472">Membrane</keyword>
<sequence length="154" mass="17694">MAMVLSEKQKELRPNLGLFTASYIALTAICNSILFYSAPTIMDMRIMIPFIGIAVVLLIGHIIAYIIRWKQFISHMNNIIEALPLSKEQKAYLVIELKKRSKGSSQDFISKKIHELTTKIEEDKKLTKREIEAVNKIVFGHQQIRPIIENNLNQ</sequence>
<organism evidence="2 3">
    <name type="scientific">Scopulibacillus darangshiensis</name>
    <dbReference type="NCBI Taxonomy" id="442528"/>
    <lineage>
        <taxon>Bacteria</taxon>
        <taxon>Bacillati</taxon>
        <taxon>Bacillota</taxon>
        <taxon>Bacilli</taxon>
        <taxon>Bacillales</taxon>
        <taxon>Sporolactobacillaceae</taxon>
        <taxon>Scopulibacillus</taxon>
    </lineage>
</organism>
<evidence type="ECO:0000256" key="1">
    <source>
        <dbReference type="SAM" id="Phobius"/>
    </source>
</evidence>
<feature type="transmembrane region" description="Helical" evidence="1">
    <location>
        <begin position="12"/>
        <end position="34"/>
    </location>
</feature>
<dbReference type="RefSeq" id="WP_132746601.1">
    <property type="nucleotide sequence ID" value="NZ_SLXK01000019.1"/>
</dbReference>
<keyword evidence="1" id="KW-1133">Transmembrane helix</keyword>
<accession>A0A4V2SMA8</accession>
<reference evidence="2 3" key="1">
    <citation type="submission" date="2019-03" db="EMBL/GenBank/DDBJ databases">
        <title>Genomic Encyclopedia of Type Strains, Phase IV (KMG-IV): sequencing the most valuable type-strain genomes for metagenomic binning, comparative biology and taxonomic classification.</title>
        <authorList>
            <person name="Goeker M."/>
        </authorList>
    </citation>
    <scope>NUCLEOTIDE SEQUENCE [LARGE SCALE GENOMIC DNA]</scope>
    <source>
        <strain evidence="2 3">DSM 19377</strain>
    </source>
</reference>
<name>A0A4V2SMA8_9BACL</name>
<protein>
    <submittedName>
        <fullName evidence="2">Uncharacterized protein</fullName>
    </submittedName>
</protein>
<proteinExistence type="predicted"/>
<comment type="caution">
    <text evidence="2">The sequence shown here is derived from an EMBL/GenBank/DDBJ whole genome shotgun (WGS) entry which is preliminary data.</text>
</comment>
<dbReference type="Proteomes" id="UP000295416">
    <property type="component" value="Unassembled WGS sequence"/>
</dbReference>
<dbReference type="AlphaFoldDB" id="A0A4V2SMA8"/>
<keyword evidence="3" id="KW-1185">Reference proteome</keyword>
<evidence type="ECO:0000313" key="3">
    <source>
        <dbReference type="Proteomes" id="UP000295416"/>
    </source>
</evidence>